<dbReference type="GO" id="GO:0016887">
    <property type="term" value="F:ATP hydrolysis activity"/>
    <property type="evidence" value="ECO:0007669"/>
    <property type="project" value="InterPro"/>
</dbReference>
<dbReference type="EMBL" id="ACEO02000003">
    <property type="protein sequence ID" value="EFC52653.1"/>
    <property type="molecule type" value="Genomic_DNA"/>
</dbReference>
<dbReference type="InterPro" id="IPR003439">
    <property type="entry name" value="ABC_transporter-like_ATP-bd"/>
</dbReference>
<dbReference type="PROSITE" id="PS50893">
    <property type="entry name" value="ABC_TRANSPORTER_2"/>
    <property type="match status" value="1"/>
</dbReference>
<evidence type="ECO:0000256" key="2">
    <source>
        <dbReference type="ARBA" id="ARBA00022475"/>
    </source>
</evidence>
<sequence length="299" mass="32684">MSSTNHVELRNVTKQFGSQKAVNQVDLVLKAGESVGMAGHNGAGKSTIMKLILGLITPTEGEVMLLGEPTGSKAGAQRRSQIGYLPETVALHPSLTGIETMDFYAKLKKQPLSKNRELLERVGISQAARRRVGTYSKGMRQRLALAQALLGEPKVLLFDEPTTGLDPASRQMFYEVVRELNGRGATVLLSTHALAELDGHADRIIVMKNGVKVADGSMDELHVQSGLPLTVNVRLKEARPLSERWHPLSDGLSYKAQCKAEERMGLLSELGDLGSLAYIDIHTPTLDDMYAQFLKREDV</sequence>
<protein>
    <submittedName>
        <fullName evidence="6">ABC transporter, ATP-binding protein</fullName>
    </submittedName>
</protein>
<dbReference type="PROSITE" id="PS00211">
    <property type="entry name" value="ABC_TRANSPORTER_1"/>
    <property type="match status" value="1"/>
</dbReference>
<comment type="caution">
    <text evidence="6">The sequence shown here is derived from an EMBL/GenBank/DDBJ whole genome shotgun (WGS) entry which is preliminary data.</text>
</comment>
<dbReference type="RefSeq" id="WP_004519672.1">
    <property type="nucleotide sequence ID" value="NZ_ACEO02000003.1"/>
</dbReference>
<dbReference type="PANTHER" id="PTHR42939">
    <property type="entry name" value="ABC TRANSPORTER ATP-BINDING PROTEIN ALBC-RELATED"/>
    <property type="match status" value="1"/>
</dbReference>
<dbReference type="Gene3D" id="3.40.50.300">
    <property type="entry name" value="P-loop containing nucleotide triphosphate hydrolases"/>
    <property type="match status" value="1"/>
</dbReference>
<evidence type="ECO:0000256" key="1">
    <source>
        <dbReference type="ARBA" id="ARBA00022448"/>
    </source>
</evidence>
<dbReference type="Pfam" id="PF00005">
    <property type="entry name" value="ABC_tran"/>
    <property type="match status" value="1"/>
</dbReference>
<evidence type="ECO:0000256" key="4">
    <source>
        <dbReference type="ARBA" id="ARBA00022840"/>
    </source>
</evidence>
<evidence type="ECO:0000256" key="3">
    <source>
        <dbReference type="ARBA" id="ARBA00022741"/>
    </source>
</evidence>
<name>A0A9W5IS59_NEISU</name>
<keyword evidence="4 6" id="KW-0067">ATP-binding</keyword>
<dbReference type="InterPro" id="IPR003593">
    <property type="entry name" value="AAA+_ATPase"/>
</dbReference>
<dbReference type="InterPro" id="IPR027417">
    <property type="entry name" value="P-loop_NTPase"/>
</dbReference>
<dbReference type="PANTHER" id="PTHR42939:SF1">
    <property type="entry name" value="ABC TRANSPORTER ATP-BINDING PROTEIN ALBC-RELATED"/>
    <property type="match status" value="1"/>
</dbReference>
<dbReference type="GO" id="GO:0005524">
    <property type="term" value="F:ATP binding"/>
    <property type="evidence" value="ECO:0007669"/>
    <property type="project" value="UniProtKB-KW"/>
</dbReference>
<proteinExistence type="predicted"/>
<dbReference type="Proteomes" id="UP000004621">
    <property type="component" value="Unassembled WGS sequence"/>
</dbReference>
<gene>
    <name evidence="6" type="ORF">NEISUBOT_04008</name>
</gene>
<dbReference type="InterPro" id="IPR017871">
    <property type="entry name" value="ABC_transporter-like_CS"/>
</dbReference>
<evidence type="ECO:0000313" key="6">
    <source>
        <dbReference type="EMBL" id="EFC52653.1"/>
    </source>
</evidence>
<organism evidence="6 7">
    <name type="scientific">Neisseria subflava NJ9703</name>
    <dbReference type="NCBI Taxonomy" id="546268"/>
    <lineage>
        <taxon>Bacteria</taxon>
        <taxon>Pseudomonadati</taxon>
        <taxon>Pseudomonadota</taxon>
        <taxon>Betaproteobacteria</taxon>
        <taxon>Neisseriales</taxon>
        <taxon>Neisseriaceae</taxon>
        <taxon>Neisseria</taxon>
    </lineage>
</organism>
<dbReference type="AlphaFoldDB" id="A0A9W5IS59"/>
<dbReference type="InterPro" id="IPR051782">
    <property type="entry name" value="ABC_Transporter_VariousFunc"/>
</dbReference>
<keyword evidence="3" id="KW-0547">Nucleotide-binding</keyword>
<accession>A0A9W5IS59</accession>
<dbReference type="SMART" id="SM00382">
    <property type="entry name" value="AAA"/>
    <property type="match status" value="1"/>
</dbReference>
<evidence type="ECO:0000259" key="5">
    <source>
        <dbReference type="PROSITE" id="PS50893"/>
    </source>
</evidence>
<feature type="domain" description="ABC transporter" evidence="5">
    <location>
        <begin position="7"/>
        <end position="234"/>
    </location>
</feature>
<reference evidence="6 7" key="1">
    <citation type="submission" date="2010-01" db="EMBL/GenBank/DDBJ databases">
        <authorList>
            <person name="Weinstock G."/>
            <person name="Sodergren E."/>
            <person name="Clifton S."/>
            <person name="Fulton L."/>
            <person name="Fulton B."/>
            <person name="Courtney L."/>
            <person name="Fronick C."/>
            <person name="Harrison M."/>
            <person name="Strong C."/>
            <person name="Farmer C."/>
            <person name="Delahaunty K."/>
            <person name="Markovic C."/>
            <person name="Hall O."/>
            <person name="Minx P."/>
            <person name="Tomlinson C."/>
            <person name="Mitreva M."/>
            <person name="Nelson J."/>
            <person name="Hou S."/>
            <person name="Wollam A."/>
            <person name="Pepin K.H."/>
            <person name="Johnson M."/>
            <person name="Bhonagiri V."/>
            <person name="Nash W.E."/>
            <person name="Warren W."/>
            <person name="Chinwalla A."/>
            <person name="Mardis E.R."/>
            <person name="Wilson R.K."/>
        </authorList>
    </citation>
    <scope>NUCLEOTIDE SEQUENCE [LARGE SCALE GENOMIC DNA]</scope>
    <source>
        <strain evidence="6 7">NJ9703</strain>
    </source>
</reference>
<keyword evidence="1" id="KW-0813">Transport</keyword>
<dbReference type="SUPFAM" id="SSF52540">
    <property type="entry name" value="P-loop containing nucleoside triphosphate hydrolases"/>
    <property type="match status" value="1"/>
</dbReference>
<evidence type="ECO:0000313" key="7">
    <source>
        <dbReference type="Proteomes" id="UP000004621"/>
    </source>
</evidence>
<keyword evidence="2" id="KW-0472">Membrane</keyword>
<dbReference type="CDD" id="cd03230">
    <property type="entry name" value="ABC_DR_subfamily_A"/>
    <property type="match status" value="1"/>
</dbReference>
<keyword evidence="2" id="KW-1003">Cell membrane</keyword>